<protein>
    <submittedName>
        <fullName evidence="13">ABC-type multidrug/protein/lipid transport system ATPase component</fullName>
        <ecNumber evidence="13">3.6.3.-</ecNumber>
    </submittedName>
</protein>
<dbReference type="Pfam" id="PF00664">
    <property type="entry name" value="ABC_membrane"/>
    <property type="match status" value="1"/>
</dbReference>
<dbReference type="PROSITE" id="PS50929">
    <property type="entry name" value="ABC_TM1F"/>
    <property type="match status" value="1"/>
</dbReference>
<evidence type="ECO:0000259" key="12">
    <source>
        <dbReference type="PROSITE" id="PS50929"/>
    </source>
</evidence>
<evidence type="ECO:0000313" key="13">
    <source>
        <dbReference type="EMBL" id="VEU72701.1"/>
    </source>
</evidence>
<evidence type="ECO:0000256" key="5">
    <source>
        <dbReference type="ARBA" id="ARBA00022692"/>
    </source>
</evidence>
<evidence type="ECO:0000256" key="6">
    <source>
        <dbReference type="ARBA" id="ARBA00022741"/>
    </source>
</evidence>
<feature type="domain" description="ABC transporter" evidence="11">
    <location>
        <begin position="369"/>
        <end position="604"/>
    </location>
</feature>
<comment type="subcellular location">
    <subcellularLocation>
        <location evidence="1">Cell membrane</location>
        <topology evidence="1">Multi-pass membrane protein</topology>
    </subcellularLocation>
</comment>
<feature type="transmembrane region" description="Helical" evidence="10">
    <location>
        <begin position="307"/>
        <end position="326"/>
    </location>
</feature>
<feature type="transmembrane region" description="Helical" evidence="10">
    <location>
        <begin position="180"/>
        <end position="200"/>
    </location>
</feature>
<dbReference type="InterPro" id="IPR011527">
    <property type="entry name" value="ABC1_TM_dom"/>
</dbReference>
<dbReference type="InterPro" id="IPR027417">
    <property type="entry name" value="P-loop_NTPase"/>
</dbReference>
<organism evidence="13 14">
    <name type="scientific">Mycoplasmopsis gallopavonis</name>
    <dbReference type="NCBI Taxonomy" id="76629"/>
    <lineage>
        <taxon>Bacteria</taxon>
        <taxon>Bacillati</taxon>
        <taxon>Mycoplasmatota</taxon>
        <taxon>Mycoplasmoidales</taxon>
        <taxon>Metamycoplasmataceae</taxon>
        <taxon>Mycoplasmopsis</taxon>
    </lineage>
</organism>
<dbReference type="EMBL" id="LR215031">
    <property type="protein sequence ID" value="VEU72701.1"/>
    <property type="molecule type" value="Genomic_DNA"/>
</dbReference>
<evidence type="ECO:0000259" key="11">
    <source>
        <dbReference type="PROSITE" id="PS50893"/>
    </source>
</evidence>
<feature type="transmembrane region" description="Helical" evidence="10">
    <location>
        <begin position="266"/>
        <end position="287"/>
    </location>
</feature>
<dbReference type="InterPro" id="IPR003439">
    <property type="entry name" value="ABC_transporter-like_ATP-bd"/>
</dbReference>
<dbReference type="SUPFAM" id="SSF52540">
    <property type="entry name" value="P-loop containing nucleoside triphosphate hydrolases"/>
    <property type="match status" value="1"/>
</dbReference>
<gene>
    <name evidence="13" type="primary">mldB1_2</name>
    <name evidence="13" type="ORF">NCTC10186_00168</name>
</gene>
<dbReference type="InterPro" id="IPR017871">
    <property type="entry name" value="ABC_transporter-like_CS"/>
</dbReference>
<accession>A0A449AYW4</accession>
<evidence type="ECO:0000256" key="2">
    <source>
        <dbReference type="ARBA" id="ARBA00005417"/>
    </source>
</evidence>
<keyword evidence="3" id="KW-0813">Transport</keyword>
<keyword evidence="7" id="KW-0067">ATP-binding</keyword>
<name>A0A449AYW4_9BACT</name>
<dbReference type="GO" id="GO:0005524">
    <property type="term" value="F:ATP binding"/>
    <property type="evidence" value="ECO:0007669"/>
    <property type="project" value="UniProtKB-KW"/>
</dbReference>
<proteinExistence type="inferred from homology"/>
<keyword evidence="14" id="KW-1185">Reference proteome</keyword>
<evidence type="ECO:0000256" key="8">
    <source>
        <dbReference type="ARBA" id="ARBA00022989"/>
    </source>
</evidence>
<dbReference type="Pfam" id="PF00005">
    <property type="entry name" value="ABC_tran"/>
    <property type="match status" value="1"/>
</dbReference>
<dbReference type="Gene3D" id="1.20.1560.10">
    <property type="entry name" value="ABC transporter type 1, transmembrane domain"/>
    <property type="match status" value="1"/>
</dbReference>
<dbReference type="InterPro" id="IPR036640">
    <property type="entry name" value="ABC1_TM_sf"/>
</dbReference>
<dbReference type="GO" id="GO:0005886">
    <property type="term" value="C:plasma membrane"/>
    <property type="evidence" value="ECO:0007669"/>
    <property type="project" value="UniProtKB-SubCell"/>
</dbReference>
<dbReference type="SUPFAM" id="SSF90123">
    <property type="entry name" value="ABC transporter transmembrane region"/>
    <property type="match status" value="1"/>
</dbReference>
<dbReference type="PANTHER" id="PTHR43394:SF1">
    <property type="entry name" value="ATP-BINDING CASSETTE SUB-FAMILY B MEMBER 10, MITOCHONDRIAL"/>
    <property type="match status" value="1"/>
</dbReference>
<dbReference type="InterPro" id="IPR039421">
    <property type="entry name" value="Type_1_exporter"/>
</dbReference>
<keyword evidence="8 10" id="KW-1133">Transmembrane helix</keyword>
<dbReference type="KEGG" id="mgal:NCTC10186_00168"/>
<dbReference type="EC" id="3.6.3.-" evidence="13"/>
<evidence type="ECO:0000256" key="4">
    <source>
        <dbReference type="ARBA" id="ARBA00022475"/>
    </source>
</evidence>
<dbReference type="GO" id="GO:0015421">
    <property type="term" value="F:ABC-type oligopeptide transporter activity"/>
    <property type="evidence" value="ECO:0007669"/>
    <property type="project" value="TreeGrafter"/>
</dbReference>
<evidence type="ECO:0000256" key="9">
    <source>
        <dbReference type="ARBA" id="ARBA00023136"/>
    </source>
</evidence>
<keyword evidence="9 10" id="KW-0472">Membrane</keyword>
<dbReference type="SMART" id="SM00382">
    <property type="entry name" value="AAA"/>
    <property type="match status" value="1"/>
</dbReference>
<dbReference type="Proteomes" id="UP000289862">
    <property type="component" value="Chromosome"/>
</dbReference>
<evidence type="ECO:0000256" key="10">
    <source>
        <dbReference type="SAM" id="Phobius"/>
    </source>
</evidence>
<evidence type="ECO:0000313" key="14">
    <source>
        <dbReference type="Proteomes" id="UP000289862"/>
    </source>
</evidence>
<dbReference type="PROSITE" id="PS00211">
    <property type="entry name" value="ABC_TRANSPORTER_1"/>
    <property type="match status" value="1"/>
</dbReference>
<feature type="domain" description="ABC transmembrane type-1" evidence="12">
    <location>
        <begin position="17"/>
        <end position="291"/>
    </location>
</feature>
<feature type="transmembrane region" description="Helical" evidence="10">
    <location>
        <begin position="76"/>
        <end position="106"/>
    </location>
</feature>
<dbReference type="FunFam" id="3.40.50.300:FF:000221">
    <property type="entry name" value="Multidrug ABC transporter ATP-binding protein"/>
    <property type="match status" value="1"/>
</dbReference>
<evidence type="ECO:0000256" key="3">
    <source>
        <dbReference type="ARBA" id="ARBA00022448"/>
    </source>
</evidence>
<feature type="transmembrane region" description="Helical" evidence="10">
    <location>
        <begin position="16"/>
        <end position="41"/>
    </location>
</feature>
<dbReference type="OrthoDB" id="383768at2"/>
<keyword evidence="6" id="KW-0547">Nucleotide-binding</keyword>
<reference evidence="13 14" key="1">
    <citation type="submission" date="2019-01" db="EMBL/GenBank/DDBJ databases">
        <authorList>
            <consortium name="Pathogen Informatics"/>
        </authorList>
    </citation>
    <scope>NUCLEOTIDE SEQUENCE [LARGE SCALE GENOMIC DNA]</scope>
    <source>
        <strain evidence="13 14">NCTC10186</strain>
    </source>
</reference>
<dbReference type="Gene3D" id="3.40.50.300">
    <property type="entry name" value="P-loop containing nucleotide triphosphate hydrolases"/>
    <property type="match status" value="1"/>
</dbReference>
<keyword evidence="5 10" id="KW-0812">Transmembrane</keyword>
<comment type="similarity">
    <text evidence="2">Belongs to the ABC transporter superfamily.</text>
</comment>
<sequence length="608" mass="68661">MWQMFKMLPRKTKMQFLIGIFFVFISVALTMLIPILISQFIPLLIPSPKSDSNQVMLEKIVLFQGVVLYQGPIKQVLTVLIVLTLSAILAAAITSIISILIIIWAGENASNFYRDRLFEKYQKLSLKDITKLTPESLITRINDDVGIFWDFLINASTSLIKAPLFIVVGLVFAFQTDINFAWTIAFIIPVLIAIFLFMFAKTNPLIKKNRKNLDQVTKESEETIIGTKFIRAYNLQEKQKSKFFNINNKWLQTETKTYKFLSLGTPAFFTIVNLVIVAIFIMAGYILSQNQNVDKQLLAKINVFVEYEFILALGIVTFSTFIGATIKAKISAKRITEVFNLEYDDLYVTGGYNITNNYGEVNDIKNYGVEFKNVNFKYFETSKDYALANINFKIQGGQTLGIIGPTGSGKSTLVNLIVNNMKYSEGQILINGKEVKEINSKDLHSKVAIVYQESLLYAGTIRSNLLFAKPSATEQELEKALNNACAKSFIQTFPDRLEHKIAQKGKNLSGGQKQRLSIARSLLIDPKILILDDSTSALDNITTKNLISNIQKNYSCTTIIVSQKINSIKHADQILVMDKGEIIASGTHEQLLEKCQWYSDIYNNQLMQ</sequence>
<dbReference type="AlphaFoldDB" id="A0A449AYW4"/>
<evidence type="ECO:0000256" key="1">
    <source>
        <dbReference type="ARBA" id="ARBA00004651"/>
    </source>
</evidence>
<feature type="transmembrane region" description="Helical" evidence="10">
    <location>
        <begin position="147"/>
        <end position="174"/>
    </location>
</feature>
<keyword evidence="4" id="KW-1003">Cell membrane</keyword>
<dbReference type="InterPro" id="IPR003593">
    <property type="entry name" value="AAA+_ATPase"/>
</dbReference>
<dbReference type="PANTHER" id="PTHR43394">
    <property type="entry name" value="ATP-DEPENDENT PERMEASE MDL1, MITOCHONDRIAL"/>
    <property type="match status" value="1"/>
</dbReference>
<evidence type="ECO:0000256" key="7">
    <source>
        <dbReference type="ARBA" id="ARBA00022840"/>
    </source>
</evidence>
<dbReference type="PROSITE" id="PS50893">
    <property type="entry name" value="ABC_TRANSPORTER_2"/>
    <property type="match status" value="1"/>
</dbReference>
<keyword evidence="13" id="KW-0378">Hydrolase</keyword>
<dbReference type="GO" id="GO:0016887">
    <property type="term" value="F:ATP hydrolysis activity"/>
    <property type="evidence" value="ECO:0007669"/>
    <property type="project" value="InterPro"/>
</dbReference>